<organism evidence="8 9">
    <name type="scientific">Candida dubliniensis (strain CD36 / ATCC MYA-646 / CBS 7987 / NCPF 3949 / NRRL Y-17841)</name>
    <name type="common">Yeast</name>
    <dbReference type="NCBI Taxonomy" id="573826"/>
    <lineage>
        <taxon>Eukaryota</taxon>
        <taxon>Fungi</taxon>
        <taxon>Dikarya</taxon>
        <taxon>Ascomycota</taxon>
        <taxon>Saccharomycotina</taxon>
        <taxon>Pichiomycetes</taxon>
        <taxon>Debaryomycetaceae</taxon>
        <taxon>Candida/Lodderomyces clade</taxon>
        <taxon>Candida</taxon>
    </lineage>
</organism>
<name>B9WH36_CANDC</name>
<accession>B9WH36</accession>
<dbReference type="GeneID" id="8048096"/>
<evidence type="ECO:0000256" key="3">
    <source>
        <dbReference type="ARBA" id="ARBA00023125"/>
    </source>
</evidence>
<keyword evidence="9" id="KW-1185">Reference proteome</keyword>
<keyword evidence="2" id="KW-0805">Transcription regulation</keyword>
<evidence type="ECO:0000313" key="9">
    <source>
        <dbReference type="Proteomes" id="UP000002605"/>
    </source>
</evidence>
<dbReference type="CGD" id="CAL0000165577">
    <property type="gene designation" value="Cd36_50950"/>
</dbReference>
<dbReference type="Gene3D" id="4.10.240.10">
    <property type="entry name" value="Zn(2)-C6 fungal-type DNA-binding domain"/>
    <property type="match status" value="1"/>
</dbReference>
<dbReference type="SUPFAM" id="SSF57701">
    <property type="entry name" value="Zn2/Cys6 DNA-binding domain"/>
    <property type="match status" value="1"/>
</dbReference>
<dbReference type="OrthoDB" id="3163292at2759"/>
<dbReference type="HOGENOM" id="CLU_416171_0_0_1"/>
<comment type="subcellular location">
    <subcellularLocation>
        <location evidence="1">Nucleus</location>
    </subcellularLocation>
</comment>
<evidence type="ECO:0000256" key="5">
    <source>
        <dbReference type="ARBA" id="ARBA00023242"/>
    </source>
</evidence>
<dbReference type="InterPro" id="IPR036864">
    <property type="entry name" value="Zn2-C6_fun-type_DNA-bd_sf"/>
</dbReference>
<dbReference type="EMBL" id="FM992692">
    <property type="protein sequence ID" value="CAX41477.1"/>
    <property type="molecule type" value="Genomic_DNA"/>
</dbReference>
<dbReference type="GO" id="GO:0005634">
    <property type="term" value="C:nucleus"/>
    <property type="evidence" value="ECO:0007669"/>
    <property type="project" value="UniProtKB-SubCell"/>
</dbReference>
<evidence type="ECO:0000256" key="4">
    <source>
        <dbReference type="ARBA" id="ARBA00023163"/>
    </source>
</evidence>
<evidence type="ECO:0000313" key="7">
    <source>
        <dbReference type="CGD" id="CAL0000165577"/>
    </source>
</evidence>
<dbReference type="GO" id="GO:0008270">
    <property type="term" value="F:zinc ion binding"/>
    <property type="evidence" value="ECO:0007669"/>
    <property type="project" value="InterPro"/>
</dbReference>
<proteinExistence type="predicted"/>
<dbReference type="InterPro" id="IPR051089">
    <property type="entry name" value="prtT"/>
</dbReference>
<keyword evidence="5" id="KW-0539">Nucleus</keyword>
<dbReference type="AlphaFoldDB" id="B9WH36"/>
<evidence type="ECO:0000259" key="6">
    <source>
        <dbReference type="PROSITE" id="PS50048"/>
    </source>
</evidence>
<dbReference type="RefSeq" id="XP_002420399.1">
    <property type="nucleotide sequence ID" value="XM_002420354.1"/>
</dbReference>
<protein>
    <submittedName>
        <fullName evidence="8">Zinc cluster transcription factor, putative</fullName>
    </submittedName>
</protein>
<dbReference type="PANTHER" id="PTHR31845">
    <property type="entry name" value="FINGER DOMAIN PROTEIN, PUTATIVE-RELATED"/>
    <property type="match status" value="1"/>
</dbReference>
<reference evidence="8 9" key="1">
    <citation type="journal article" date="2009" name="Genome Res.">
        <title>Comparative genomics of the fungal pathogens Candida dubliniensis and Candida albicans.</title>
        <authorList>
            <person name="Jackson A.P."/>
            <person name="Gamble J.A."/>
            <person name="Yeomans T."/>
            <person name="Moran G.P."/>
            <person name="Saunders D."/>
            <person name="Harris D."/>
            <person name="Aslett M."/>
            <person name="Barrell J.F."/>
            <person name="Butler G."/>
            <person name="Citiulo F."/>
            <person name="Coleman D.C."/>
            <person name="de Groot P.W.J."/>
            <person name="Goodwin T.J."/>
            <person name="Quail M.A."/>
            <person name="McQuillan J."/>
            <person name="Munro C.A."/>
            <person name="Pain A."/>
            <person name="Poulter R.T."/>
            <person name="Rajandream M.A."/>
            <person name="Renauld H."/>
            <person name="Spiering M.J."/>
            <person name="Tivey A."/>
            <person name="Gow N.A.R."/>
            <person name="Barrell B."/>
            <person name="Sullivan D.J."/>
            <person name="Berriman M."/>
        </authorList>
    </citation>
    <scope>NUCLEOTIDE SEQUENCE [LARGE SCALE GENOMIC DNA]</scope>
    <source>
        <strain evidence="9">CD36 / ATCC MYA-646 / CBS 7987 / NCPF 3949 / NRRL Y-17841</strain>
    </source>
</reference>
<dbReference type="CDD" id="cd00067">
    <property type="entry name" value="GAL4"/>
    <property type="match status" value="1"/>
</dbReference>
<keyword evidence="4" id="KW-0804">Transcription</keyword>
<dbReference type="GO" id="GO:0000976">
    <property type="term" value="F:transcription cis-regulatory region binding"/>
    <property type="evidence" value="ECO:0007669"/>
    <property type="project" value="TreeGrafter"/>
</dbReference>
<dbReference type="PROSITE" id="PS00463">
    <property type="entry name" value="ZN2_CY6_FUNGAL_1"/>
    <property type="match status" value="1"/>
</dbReference>
<evidence type="ECO:0000256" key="1">
    <source>
        <dbReference type="ARBA" id="ARBA00004123"/>
    </source>
</evidence>
<dbReference type="KEGG" id="cdu:CD36_50950"/>
<sequence>MIMATIPVKNRLKLIIPQPPKGGRILKTCTRCRRHKTKCDAQVTNPYPCSHCFKRNLDCTLETISKTGGKITSLDVIEKLSIQVTDLKEVLDNIINRRNQMVELLIQRGKQLESFEDIDSTTTLIQEPEPSKIESPKVYTPPVAEIQSCISTPTLSPEVFPCKTDFESPASSSKFIISCNKQFKAITLTHKQALKHFTNYENNFNHYLPIFPHEFFTSLDLVAFHKENELLFWCIMLTSLLNQKESYHEYQCLAEHIKYLVVKKCWLNTPRSVYVISSLLILTTWPLPNYKNNIEDNISVKFISTMKSLSYQFGLHKLEFINEFSHKTKMNLSQEINSNNLIRERIYKFVNIVSNYWLINLGISNNNYNGFTQDYIINKASNIDIYKMDQFDEPDQYINCMLKISMIQSKLNENMNNLIGDSNESILLLPNQANTSKLINFNMFEIIINDLNKLKLENIDSIHKDLIDISIYYSKLQLFIYSMSHSEISFTEYQIYLSKLLKVCFQIIELINSIPNFNLQQMPIFYKFPIELTILTLLRIFKSPMLNTIEDYKIIKYNGFDKLFKLLFNDDNWKFINIKIWKIIEKFNQLDNVFILENQGDSFFLIDKMKNYLVGSLNYELIWLIYKNQKNPTQTSHQGKDINLSFYNPHVIDYLKSNESIYISKIAI</sequence>
<dbReference type="Proteomes" id="UP000002605">
    <property type="component" value="Chromosome 5"/>
</dbReference>
<dbReference type="SMART" id="SM00066">
    <property type="entry name" value="GAL4"/>
    <property type="match status" value="1"/>
</dbReference>
<dbReference type="Pfam" id="PF00172">
    <property type="entry name" value="Zn_clus"/>
    <property type="match status" value="1"/>
</dbReference>
<dbReference type="PANTHER" id="PTHR31845:SF6">
    <property type="entry name" value="TRANSCRIPTION FACTOR SEF1-RELATED"/>
    <property type="match status" value="1"/>
</dbReference>
<evidence type="ECO:0000313" key="8">
    <source>
        <dbReference type="EMBL" id="CAX41477.1"/>
    </source>
</evidence>
<feature type="domain" description="Zn(2)-C6 fungal-type" evidence="6">
    <location>
        <begin position="28"/>
        <end position="61"/>
    </location>
</feature>
<dbReference type="VEuPathDB" id="FungiDB:CD36_50950"/>
<dbReference type="PROSITE" id="PS50048">
    <property type="entry name" value="ZN2_CY6_FUNGAL_2"/>
    <property type="match status" value="1"/>
</dbReference>
<dbReference type="eggNOG" id="ENOG502QR4T">
    <property type="taxonomic scope" value="Eukaryota"/>
</dbReference>
<dbReference type="GO" id="GO:0000981">
    <property type="term" value="F:DNA-binding transcription factor activity, RNA polymerase II-specific"/>
    <property type="evidence" value="ECO:0007669"/>
    <property type="project" value="InterPro"/>
</dbReference>
<gene>
    <name evidence="7" type="ordered locus">Cd36_50950</name>
    <name evidence="8" type="ORF">CD36_50950</name>
</gene>
<dbReference type="InterPro" id="IPR001138">
    <property type="entry name" value="Zn2Cys6_DnaBD"/>
</dbReference>
<keyword evidence="3" id="KW-0238">DNA-binding</keyword>
<evidence type="ECO:0000256" key="2">
    <source>
        <dbReference type="ARBA" id="ARBA00023015"/>
    </source>
</evidence>